<keyword evidence="2" id="KW-1185">Reference proteome</keyword>
<name>A0ABQ7MTJ7_BRACM</name>
<protein>
    <submittedName>
        <fullName evidence="1">Uncharacterized protein</fullName>
    </submittedName>
</protein>
<proteinExistence type="predicted"/>
<accession>A0ABQ7MTJ7</accession>
<comment type="caution">
    <text evidence="1">The sequence shown here is derived from an EMBL/GenBank/DDBJ whole genome shotgun (WGS) entry which is preliminary data.</text>
</comment>
<reference evidence="1 2" key="1">
    <citation type="submission" date="2021-03" db="EMBL/GenBank/DDBJ databases">
        <authorList>
            <person name="King G.J."/>
            <person name="Bancroft I."/>
            <person name="Baten A."/>
            <person name="Bloomfield J."/>
            <person name="Borpatragohain P."/>
            <person name="He Z."/>
            <person name="Irish N."/>
            <person name="Irwin J."/>
            <person name="Liu K."/>
            <person name="Mauleon R.P."/>
            <person name="Moore J."/>
            <person name="Morris R."/>
            <person name="Ostergaard L."/>
            <person name="Wang B."/>
            <person name="Wells R."/>
        </authorList>
    </citation>
    <scope>NUCLEOTIDE SEQUENCE [LARGE SCALE GENOMIC DNA]</scope>
    <source>
        <strain evidence="1">R-o-18</strain>
        <tissue evidence="1">Leaf</tissue>
    </source>
</reference>
<sequence>MIVNSASFSVGNVKLVTTFPALDQFAKDHKEIKESEGRRLFTRSSLRNTFPSDKTDLCSLGYRSYQTMPFVFSGLYLPLVSCFTMKKLKGHVIQSPIGPEEYLKRLHPIDLEKLQFVGDSRF</sequence>
<dbReference type="EMBL" id="JADBGQ010000004">
    <property type="protein sequence ID" value="KAG5401155.1"/>
    <property type="molecule type" value="Genomic_DNA"/>
</dbReference>
<organism evidence="1 2">
    <name type="scientific">Brassica rapa subsp. trilocularis</name>
    <dbReference type="NCBI Taxonomy" id="1813537"/>
    <lineage>
        <taxon>Eukaryota</taxon>
        <taxon>Viridiplantae</taxon>
        <taxon>Streptophyta</taxon>
        <taxon>Embryophyta</taxon>
        <taxon>Tracheophyta</taxon>
        <taxon>Spermatophyta</taxon>
        <taxon>Magnoliopsida</taxon>
        <taxon>eudicotyledons</taxon>
        <taxon>Gunneridae</taxon>
        <taxon>Pentapetalae</taxon>
        <taxon>rosids</taxon>
        <taxon>malvids</taxon>
        <taxon>Brassicales</taxon>
        <taxon>Brassicaceae</taxon>
        <taxon>Brassiceae</taxon>
        <taxon>Brassica</taxon>
    </lineage>
</organism>
<evidence type="ECO:0000313" key="1">
    <source>
        <dbReference type="EMBL" id="KAG5401155.1"/>
    </source>
</evidence>
<gene>
    <name evidence="1" type="primary">A04p019890.1_BraROA</name>
    <name evidence="1" type="ORF">IGI04_015762</name>
</gene>
<dbReference type="Proteomes" id="UP000823674">
    <property type="component" value="Chromosome A04"/>
</dbReference>
<evidence type="ECO:0000313" key="2">
    <source>
        <dbReference type="Proteomes" id="UP000823674"/>
    </source>
</evidence>